<protein>
    <recommendedName>
        <fullName evidence="3">RNase H type-1 domain-containing protein</fullName>
    </recommendedName>
</protein>
<gene>
    <name evidence="1" type="ORF">V6N12_001360</name>
</gene>
<evidence type="ECO:0000313" key="2">
    <source>
        <dbReference type="Proteomes" id="UP001472677"/>
    </source>
</evidence>
<reference evidence="1 2" key="1">
    <citation type="journal article" date="2024" name="G3 (Bethesda)">
        <title>Genome assembly of Hibiscus sabdariffa L. provides insights into metabolisms of medicinal natural products.</title>
        <authorList>
            <person name="Kim T."/>
        </authorList>
    </citation>
    <scope>NUCLEOTIDE SEQUENCE [LARGE SCALE GENOMIC DNA]</scope>
    <source>
        <strain evidence="1">TK-2024</strain>
        <tissue evidence="1">Old leaves</tissue>
    </source>
</reference>
<keyword evidence="2" id="KW-1185">Reference proteome</keyword>
<dbReference type="InterPro" id="IPR053151">
    <property type="entry name" value="RNase_H-like"/>
</dbReference>
<dbReference type="Proteomes" id="UP001472677">
    <property type="component" value="Unassembled WGS sequence"/>
</dbReference>
<dbReference type="PANTHER" id="PTHR47723:SF19">
    <property type="entry name" value="POLYNUCLEOTIDYL TRANSFERASE, RIBONUCLEASE H-LIKE SUPERFAMILY PROTEIN"/>
    <property type="match status" value="1"/>
</dbReference>
<dbReference type="SUPFAM" id="SSF53098">
    <property type="entry name" value="Ribonuclease H-like"/>
    <property type="match status" value="1"/>
</dbReference>
<sequence length="144" mass="16289">MRLSWWCKALWPDVTPTITDVVASPIRLSTIHPRLKNKEVHGWIAPDKGSVKFNTDGVVEGRHSYKVVFECDNKLVVDWLQHPHLAPVNIKEEIVGFINECKDLNCRFLFVSKEGNTVVDGLAKKGIRRVQPLVVSCFPVSVQT</sequence>
<accession>A0ABR2AVK6</accession>
<organism evidence="1 2">
    <name type="scientific">Hibiscus sabdariffa</name>
    <name type="common">roselle</name>
    <dbReference type="NCBI Taxonomy" id="183260"/>
    <lineage>
        <taxon>Eukaryota</taxon>
        <taxon>Viridiplantae</taxon>
        <taxon>Streptophyta</taxon>
        <taxon>Embryophyta</taxon>
        <taxon>Tracheophyta</taxon>
        <taxon>Spermatophyta</taxon>
        <taxon>Magnoliopsida</taxon>
        <taxon>eudicotyledons</taxon>
        <taxon>Gunneridae</taxon>
        <taxon>Pentapetalae</taxon>
        <taxon>rosids</taxon>
        <taxon>malvids</taxon>
        <taxon>Malvales</taxon>
        <taxon>Malvaceae</taxon>
        <taxon>Malvoideae</taxon>
        <taxon>Hibiscus</taxon>
    </lineage>
</organism>
<name>A0ABR2AVK6_9ROSI</name>
<comment type="caution">
    <text evidence="1">The sequence shown here is derived from an EMBL/GenBank/DDBJ whole genome shotgun (WGS) entry which is preliminary data.</text>
</comment>
<proteinExistence type="predicted"/>
<dbReference type="PANTHER" id="PTHR47723">
    <property type="entry name" value="OS05G0353850 PROTEIN"/>
    <property type="match status" value="1"/>
</dbReference>
<dbReference type="EMBL" id="JBBPBM010000282">
    <property type="protein sequence ID" value="KAK8498002.1"/>
    <property type="molecule type" value="Genomic_DNA"/>
</dbReference>
<dbReference type="InterPro" id="IPR012337">
    <property type="entry name" value="RNaseH-like_sf"/>
</dbReference>
<evidence type="ECO:0008006" key="3">
    <source>
        <dbReference type="Google" id="ProtNLM"/>
    </source>
</evidence>
<evidence type="ECO:0000313" key="1">
    <source>
        <dbReference type="EMBL" id="KAK8498002.1"/>
    </source>
</evidence>